<dbReference type="AlphaFoldDB" id="A0A6J4TRM7"/>
<name>A0A6J4TRM7_9BACT</name>
<reference evidence="2" key="1">
    <citation type="submission" date="2020-02" db="EMBL/GenBank/DDBJ databases">
        <authorList>
            <person name="Meier V. D."/>
        </authorList>
    </citation>
    <scope>NUCLEOTIDE SEQUENCE</scope>
    <source>
        <strain evidence="2">AVDCRST_MAG73</strain>
    </source>
</reference>
<evidence type="ECO:0000313" key="2">
    <source>
        <dbReference type="EMBL" id="CAA9529732.1"/>
    </source>
</evidence>
<protein>
    <submittedName>
        <fullName evidence="2">Uncharacterized protein</fullName>
    </submittedName>
</protein>
<dbReference type="EMBL" id="CADCWE010000047">
    <property type="protein sequence ID" value="CAA9529732.1"/>
    <property type="molecule type" value="Genomic_DNA"/>
</dbReference>
<sequence>MDEARWDLGDAGGAPDDTHADHRDEVVETLARTVAHLAAQLTVNQIRLRALATELADRTVLDPVAVAARVRAIADAEAGTYLRENLGDALRDVIDVDALEGDLVAYLSATDEV</sequence>
<accession>A0A6J4TRM7</accession>
<evidence type="ECO:0000256" key="1">
    <source>
        <dbReference type="SAM" id="MobiDB-lite"/>
    </source>
</evidence>
<proteinExistence type="predicted"/>
<gene>
    <name evidence="2" type="ORF">AVDCRST_MAG73-829</name>
</gene>
<feature type="region of interest" description="Disordered" evidence="1">
    <location>
        <begin position="1"/>
        <end position="22"/>
    </location>
</feature>
<organism evidence="2">
    <name type="scientific">uncultured Thermomicrobiales bacterium</name>
    <dbReference type="NCBI Taxonomy" id="1645740"/>
    <lineage>
        <taxon>Bacteria</taxon>
        <taxon>Pseudomonadati</taxon>
        <taxon>Thermomicrobiota</taxon>
        <taxon>Thermomicrobia</taxon>
        <taxon>Thermomicrobiales</taxon>
        <taxon>environmental samples</taxon>
    </lineage>
</organism>